<keyword evidence="9 12" id="KW-0675">Receptor</keyword>
<feature type="domain" description="NR LBD" evidence="15">
    <location>
        <begin position="182"/>
        <end position="427"/>
    </location>
</feature>
<name>A0AAF3EET7_9BILA</name>
<evidence type="ECO:0000256" key="6">
    <source>
        <dbReference type="ARBA" id="ARBA00023015"/>
    </source>
</evidence>
<organism evidence="16 17">
    <name type="scientific">Mesorhabditis belari</name>
    <dbReference type="NCBI Taxonomy" id="2138241"/>
    <lineage>
        <taxon>Eukaryota</taxon>
        <taxon>Metazoa</taxon>
        <taxon>Ecdysozoa</taxon>
        <taxon>Nematoda</taxon>
        <taxon>Chromadorea</taxon>
        <taxon>Rhabditida</taxon>
        <taxon>Rhabditina</taxon>
        <taxon>Rhabditomorpha</taxon>
        <taxon>Rhabditoidea</taxon>
        <taxon>Rhabditidae</taxon>
        <taxon>Mesorhabditinae</taxon>
        <taxon>Mesorhabditis</taxon>
    </lineage>
</organism>
<evidence type="ECO:0000256" key="7">
    <source>
        <dbReference type="ARBA" id="ARBA00023125"/>
    </source>
</evidence>
<dbReference type="Proteomes" id="UP000887575">
    <property type="component" value="Unassembled WGS sequence"/>
</dbReference>
<dbReference type="InterPro" id="IPR000536">
    <property type="entry name" value="Nucl_hrmn_rcpt_lig-bd"/>
</dbReference>
<dbReference type="InterPro" id="IPR035500">
    <property type="entry name" value="NHR-like_dom_sf"/>
</dbReference>
<proteinExistence type="inferred from homology"/>
<keyword evidence="6 12" id="KW-0805">Transcription regulation</keyword>
<dbReference type="FunFam" id="3.30.50.10:FF:000030">
    <property type="entry name" value="Nuclear Hormone Receptor family"/>
    <property type="match status" value="1"/>
</dbReference>
<keyword evidence="3 12" id="KW-0479">Metal-binding</keyword>
<dbReference type="SUPFAM" id="SSF48508">
    <property type="entry name" value="Nuclear receptor ligand-binding domain"/>
    <property type="match status" value="1"/>
</dbReference>
<comment type="similarity">
    <text evidence="2 12">Belongs to the nuclear hormone receptor family.</text>
</comment>
<sequence length="714" mass="80156">MASISEASQAEIDKMMMRRNSSPHLINGGHTNGNINGFVAATKPKHDGNELCRVCGDSSAKMHYGVLTCFGCKGFFRRALKRPTEYQCRHNGQCVVDKHERNSCRYCRFKKCLEVGMDPKAVRPDRDATGRHQGRARRARQPTEEEHEIDVEWTRKLPVDMRTMLMQLMNTDVMVNSGDAPSDARSIYPLSYTLKQLLEDTSLLDGKKTEMRYEAFRQVEQAELPFVAHRRLLAVVDWVDHLFDMMDLHAVEDKLTLVKCGFAPLSVLCFSAATATSTKQSDVLCQCNYGFVPRNIAKIYEEPYHLANRVVSRSLDELVAPFRQMSLREEEVVLMKAILLLNPQARPLSFDAQEAVADLRDRIQETLYHVVRETHPKEVASSRFGNLLLFLPAVYMIGNMVVENLQFVDSIMHQLVDPLMRDFLALQDEENDTHGLNAEQVLDERPLSSTLSHSASSSSLDSLGSHTSHSSHSSQQSHPSNPSPNHFQNGMSYNLSSSSLPGMVSQYSENGLNAATSMPNLGPMGMMNGNGEVVANQQMNDNDEDYNLTLTPDMATGIRQAMSIAHNLSEHGMDQGMEVDAQSQPLLAQQSTHLQPPQPHHPQQQSHHTPPESPMDRPQFFISTVESTKHKFTVTTSFDRYPNANYGVPPTVGVASSPYLPQMNAPQQPLSRTNSLPPHQQFPSVPIYTQQPPTFAQPPPQSMSMEFEENYYNR</sequence>
<evidence type="ECO:0000256" key="8">
    <source>
        <dbReference type="ARBA" id="ARBA00023163"/>
    </source>
</evidence>
<dbReference type="GO" id="GO:0005634">
    <property type="term" value="C:nucleus"/>
    <property type="evidence" value="ECO:0007669"/>
    <property type="project" value="UniProtKB-SubCell"/>
</dbReference>
<dbReference type="WBParaSite" id="MBELARI_LOCUS12469">
    <property type="protein sequence ID" value="MBELARI_LOCUS12469"/>
    <property type="gene ID" value="MBELARI_LOCUS12469"/>
</dbReference>
<dbReference type="PRINTS" id="PR00047">
    <property type="entry name" value="STROIDFINGER"/>
</dbReference>
<dbReference type="PANTHER" id="PTHR47519:SF4">
    <property type="entry name" value="NUCLEAR HORMONE RECEPTOR FAMILY"/>
    <property type="match status" value="1"/>
</dbReference>
<dbReference type="GO" id="GO:0003700">
    <property type="term" value="F:DNA-binding transcription factor activity"/>
    <property type="evidence" value="ECO:0007669"/>
    <property type="project" value="InterPro"/>
</dbReference>
<comment type="subcellular location">
    <subcellularLocation>
        <location evidence="1 12">Nucleus</location>
    </subcellularLocation>
</comment>
<evidence type="ECO:0000259" key="14">
    <source>
        <dbReference type="PROSITE" id="PS51030"/>
    </source>
</evidence>
<keyword evidence="5 12" id="KW-0862">Zinc</keyword>
<dbReference type="InterPro" id="IPR049636">
    <property type="entry name" value="HNF4-like_DBD"/>
</dbReference>
<dbReference type="SMART" id="SM00430">
    <property type="entry name" value="HOLI"/>
    <property type="match status" value="1"/>
</dbReference>
<keyword evidence="4 12" id="KW-0863">Zinc-finger</keyword>
<evidence type="ECO:0000313" key="16">
    <source>
        <dbReference type="Proteomes" id="UP000887575"/>
    </source>
</evidence>
<dbReference type="InterPro" id="IPR052496">
    <property type="entry name" value="Orphan_Nuclear_Rcpt"/>
</dbReference>
<dbReference type="Pfam" id="PF00105">
    <property type="entry name" value="zf-C4"/>
    <property type="match status" value="1"/>
</dbReference>
<dbReference type="PROSITE" id="PS51030">
    <property type="entry name" value="NUCLEAR_REC_DBD_2"/>
    <property type="match status" value="1"/>
</dbReference>
<accession>A0AAF3EET7</accession>
<keyword evidence="8 12" id="KW-0804">Transcription</keyword>
<dbReference type="PRINTS" id="PR00398">
    <property type="entry name" value="STRDHORMONER"/>
</dbReference>
<evidence type="ECO:0000256" key="12">
    <source>
        <dbReference type="RuleBase" id="RU004334"/>
    </source>
</evidence>
<feature type="compositionally biased region" description="Low complexity" evidence="13">
    <location>
        <begin position="590"/>
        <end position="608"/>
    </location>
</feature>
<dbReference type="InterPro" id="IPR013088">
    <property type="entry name" value="Znf_NHR/GATA"/>
</dbReference>
<dbReference type="Pfam" id="PF00104">
    <property type="entry name" value="Hormone_recep"/>
    <property type="match status" value="1"/>
</dbReference>
<dbReference type="PROSITE" id="PS00031">
    <property type="entry name" value="NUCLEAR_REC_DBD_1"/>
    <property type="match status" value="1"/>
</dbReference>
<feature type="domain" description="Nuclear receptor" evidence="14">
    <location>
        <begin position="49"/>
        <end position="124"/>
    </location>
</feature>
<evidence type="ECO:0000256" key="11">
    <source>
        <dbReference type="ARBA" id="ARBA00037512"/>
    </source>
</evidence>
<keyword evidence="10 12" id="KW-0539">Nucleus</keyword>
<evidence type="ECO:0000256" key="5">
    <source>
        <dbReference type="ARBA" id="ARBA00022833"/>
    </source>
</evidence>
<dbReference type="InterPro" id="IPR001723">
    <property type="entry name" value="Nuclear_hrmn_rcpt"/>
</dbReference>
<feature type="region of interest" description="Disordered" evidence="13">
    <location>
        <begin position="590"/>
        <end position="618"/>
    </location>
</feature>
<dbReference type="GO" id="GO:0000978">
    <property type="term" value="F:RNA polymerase II cis-regulatory region sequence-specific DNA binding"/>
    <property type="evidence" value="ECO:0007669"/>
    <property type="project" value="InterPro"/>
</dbReference>
<reference evidence="17" key="1">
    <citation type="submission" date="2024-02" db="UniProtKB">
        <authorList>
            <consortium name="WormBaseParasite"/>
        </authorList>
    </citation>
    <scope>IDENTIFICATION</scope>
</reference>
<protein>
    <submittedName>
        <fullName evidence="17">Uncharacterized protein</fullName>
    </submittedName>
</protein>
<evidence type="ECO:0000313" key="17">
    <source>
        <dbReference type="WBParaSite" id="MBELARI_LOCUS12469"/>
    </source>
</evidence>
<dbReference type="PROSITE" id="PS51843">
    <property type="entry name" value="NR_LBD"/>
    <property type="match status" value="1"/>
</dbReference>
<evidence type="ECO:0000256" key="10">
    <source>
        <dbReference type="ARBA" id="ARBA00023242"/>
    </source>
</evidence>
<feature type="region of interest" description="Disordered" evidence="13">
    <location>
        <begin position="446"/>
        <end position="494"/>
    </location>
</feature>
<evidence type="ECO:0000259" key="15">
    <source>
        <dbReference type="PROSITE" id="PS51843"/>
    </source>
</evidence>
<feature type="region of interest" description="Disordered" evidence="13">
    <location>
        <begin position="123"/>
        <end position="147"/>
    </location>
</feature>
<dbReference type="SUPFAM" id="SSF57716">
    <property type="entry name" value="Glucocorticoid receptor-like (DNA-binding domain)"/>
    <property type="match status" value="1"/>
</dbReference>
<evidence type="ECO:0000256" key="9">
    <source>
        <dbReference type="ARBA" id="ARBA00023170"/>
    </source>
</evidence>
<dbReference type="SMART" id="SM00399">
    <property type="entry name" value="ZnF_C4"/>
    <property type="match status" value="1"/>
</dbReference>
<dbReference type="Gene3D" id="1.10.565.10">
    <property type="entry name" value="Retinoid X Receptor"/>
    <property type="match status" value="1"/>
</dbReference>
<comment type="function">
    <text evidence="11">Orphan nuclear receptor.</text>
</comment>
<evidence type="ECO:0000256" key="4">
    <source>
        <dbReference type="ARBA" id="ARBA00022771"/>
    </source>
</evidence>
<dbReference type="GO" id="GO:0008270">
    <property type="term" value="F:zinc ion binding"/>
    <property type="evidence" value="ECO:0007669"/>
    <property type="project" value="UniProtKB-KW"/>
</dbReference>
<feature type="compositionally biased region" description="Low complexity" evidence="13">
    <location>
        <begin position="447"/>
        <end position="486"/>
    </location>
</feature>
<evidence type="ECO:0000256" key="13">
    <source>
        <dbReference type="SAM" id="MobiDB-lite"/>
    </source>
</evidence>
<keyword evidence="7 12" id="KW-0238">DNA-binding</keyword>
<dbReference type="PANTHER" id="PTHR47519">
    <property type="entry name" value="NUCLEAR HORMONE RECEPTOR FAMILY MEMBER NHR-31-RELATED"/>
    <property type="match status" value="1"/>
</dbReference>
<dbReference type="CDD" id="cd06960">
    <property type="entry name" value="NR_DBD_HNF4A"/>
    <property type="match status" value="1"/>
</dbReference>
<evidence type="ECO:0000256" key="3">
    <source>
        <dbReference type="ARBA" id="ARBA00022723"/>
    </source>
</evidence>
<dbReference type="InterPro" id="IPR001628">
    <property type="entry name" value="Znf_hrmn_rcpt"/>
</dbReference>
<evidence type="ECO:0000256" key="1">
    <source>
        <dbReference type="ARBA" id="ARBA00004123"/>
    </source>
</evidence>
<evidence type="ECO:0000256" key="2">
    <source>
        <dbReference type="ARBA" id="ARBA00005993"/>
    </source>
</evidence>
<dbReference type="CDD" id="cd06157">
    <property type="entry name" value="NR_LBD"/>
    <property type="match status" value="1"/>
</dbReference>
<dbReference type="AlphaFoldDB" id="A0AAF3EET7"/>
<keyword evidence="16" id="KW-1185">Reference proteome</keyword>
<dbReference type="Gene3D" id="3.30.50.10">
    <property type="entry name" value="Erythroid Transcription Factor GATA-1, subunit A"/>
    <property type="match status" value="1"/>
</dbReference>